<feature type="repeat" description="TPR" evidence="1">
    <location>
        <begin position="122"/>
        <end position="155"/>
    </location>
</feature>
<gene>
    <name evidence="2" type="ORF">QCO44_03910</name>
</gene>
<dbReference type="EMBL" id="JARVLH010000002">
    <property type="protein sequence ID" value="MEX5284789.1"/>
    <property type="molecule type" value="Genomic_DNA"/>
</dbReference>
<dbReference type="InterPro" id="IPR011990">
    <property type="entry name" value="TPR-like_helical_dom_sf"/>
</dbReference>
<comment type="caution">
    <text evidence="2">The sequence shown here is derived from an EMBL/GenBank/DDBJ whole genome shotgun (WGS) entry which is preliminary data.</text>
</comment>
<name>A0ABV3X3Q0_9FIRM</name>
<keyword evidence="3" id="KW-1185">Reference proteome</keyword>
<accession>A0ABV3X3Q0</accession>
<evidence type="ECO:0008006" key="4">
    <source>
        <dbReference type="Google" id="ProtNLM"/>
    </source>
</evidence>
<evidence type="ECO:0000313" key="2">
    <source>
        <dbReference type="EMBL" id="MEX5284789.1"/>
    </source>
</evidence>
<dbReference type="SUPFAM" id="SSF48452">
    <property type="entry name" value="TPR-like"/>
    <property type="match status" value="1"/>
</dbReference>
<evidence type="ECO:0000313" key="3">
    <source>
        <dbReference type="Proteomes" id="UP001559623"/>
    </source>
</evidence>
<organism evidence="2 3">
    <name type="scientific">Selenomonas sputigena</name>
    <dbReference type="NCBI Taxonomy" id="69823"/>
    <lineage>
        <taxon>Bacteria</taxon>
        <taxon>Bacillati</taxon>
        <taxon>Bacillota</taxon>
        <taxon>Negativicutes</taxon>
        <taxon>Selenomonadales</taxon>
        <taxon>Selenomonadaceae</taxon>
        <taxon>Selenomonas</taxon>
    </lineage>
</organism>
<dbReference type="InterPro" id="IPR019734">
    <property type="entry name" value="TPR_rpt"/>
</dbReference>
<evidence type="ECO:0000256" key="1">
    <source>
        <dbReference type="PROSITE-ProRule" id="PRU00339"/>
    </source>
</evidence>
<dbReference type="Proteomes" id="UP001559623">
    <property type="component" value="Unassembled WGS sequence"/>
</dbReference>
<reference evidence="2 3" key="1">
    <citation type="submission" date="2023-04" db="EMBL/GenBank/DDBJ databases">
        <title>Genome Sequence of Selenomonas sputigena ATCC 33150.</title>
        <authorList>
            <person name="Miller D.P."/>
            <person name="Anvari S."/>
            <person name="Polson S.W."/>
            <person name="Macdonald M."/>
            <person name="Mcdowell J.V."/>
        </authorList>
    </citation>
    <scope>NUCLEOTIDE SEQUENCE [LARGE SCALE GENOMIC DNA]</scope>
    <source>
        <strain evidence="2 3">ATCC 33150</strain>
    </source>
</reference>
<sequence>MLELDRLREIRRVYEKAAERYDINAMAELMLLAGDYMVKPRNGEEKEEQLFFHLRATVVFAGMLRALEEGRAADALRFMDWYQERAYGKASAFFYYEALAYYAMGEWEKAADKLLAFGLQDEEASFYFGNACFRLGRYGEAVEAYRRTLSLRQSFFEAEINAHLAARRGGLPRLTPPRTPEVQRGVVAGKLWETPTASSLWLPSGTGWQDIPVFINSRDRLIPLQRLLPWLLRAGFRRVYILDNASTYPPLLEYYNSLHGCAEVIVLGENLGYQAIWRSGILERMAIRTPYIYTDSDVVPADSCPAAVVERLLEVLGRYPLLCKAGLSLRCSDITYFEAKEMRQRQELMRFVRMEPDCFFQEVDTTFALYRNKRHYSLVEAAALASPAELLHLPWYYDYKNLPEDEAYYMAHADVSSTIVQAWGDRGTKG</sequence>
<dbReference type="PROSITE" id="PS50005">
    <property type="entry name" value="TPR"/>
    <property type="match status" value="1"/>
</dbReference>
<protein>
    <recommendedName>
        <fullName evidence="4">Tetratricopeptide repeat protein</fullName>
    </recommendedName>
</protein>
<dbReference type="Gene3D" id="1.25.40.10">
    <property type="entry name" value="Tetratricopeptide repeat domain"/>
    <property type="match status" value="1"/>
</dbReference>
<keyword evidence="1" id="KW-0802">TPR repeat</keyword>
<dbReference type="RefSeq" id="WP_368846511.1">
    <property type="nucleotide sequence ID" value="NZ_CP194411.1"/>
</dbReference>
<proteinExistence type="predicted"/>